<feature type="compositionally biased region" description="Basic and acidic residues" evidence="1">
    <location>
        <begin position="119"/>
        <end position="129"/>
    </location>
</feature>
<comment type="caution">
    <text evidence="2">The sequence shown here is derived from an EMBL/GenBank/DDBJ whole genome shotgun (WGS) entry which is preliminary data.</text>
</comment>
<protein>
    <submittedName>
        <fullName evidence="2">Uncharacterized protein</fullName>
    </submittedName>
</protein>
<evidence type="ECO:0000256" key="1">
    <source>
        <dbReference type="SAM" id="MobiDB-lite"/>
    </source>
</evidence>
<name>A0AAW1PWH4_9CHLO</name>
<feature type="compositionally biased region" description="Basic and acidic residues" evidence="1">
    <location>
        <begin position="81"/>
        <end position="103"/>
    </location>
</feature>
<sequence length="129" mass="13961">MQKDLLVCEEVIEVFARGSRRPTVSRCTVAPRAQAAVESRRTAVTWLAGAGVLFFGAKSARADLGGQGGDLSGNPNGAEIAKTDTQKDADARQVRLNEERPDDVQYQSGVMNQNNNKQELGKELLKSND</sequence>
<organism evidence="2 3">
    <name type="scientific">Symbiochloris irregularis</name>
    <dbReference type="NCBI Taxonomy" id="706552"/>
    <lineage>
        <taxon>Eukaryota</taxon>
        <taxon>Viridiplantae</taxon>
        <taxon>Chlorophyta</taxon>
        <taxon>core chlorophytes</taxon>
        <taxon>Trebouxiophyceae</taxon>
        <taxon>Trebouxiales</taxon>
        <taxon>Trebouxiaceae</taxon>
        <taxon>Symbiochloris</taxon>
    </lineage>
</organism>
<reference evidence="2 3" key="1">
    <citation type="journal article" date="2024" name="Nat. Commun.">
        <title>Phylogenomics reveals the evolutionary origins of lichenization in chlorophyte algae.</title>
        <authorList>
            <person name="Puginier C."/>
            <person name="Libourel C."/>
            <person name="Otte J."/>
            <person name="Skaloud P."/>
            <person name="Haon M."/>
            <person name="Grisel S."/>
            <person name="Petersen M."/>
            <person name="Berrin J.G."/>
            <person name="Delaux P.M."/>
            <person name="Dal Grande F."/>
            <person name="Keller J."/>
        </authorList>
    </citation>
    <scope>NUCLEOTIDE SEQUENCE [LARGE SCALE GENOMIC DNA]</scope>
    <source>
        <strain evidence="2 3">SAG 2036</strain>
    </source>
</reference>
<feature type="compositionally biased region" description="Polar residues" evidence="1">
    <location>
        <begin position="105"/>
        <end position="118"/>
    </location>
</feature>
<dbReference type="AlphaFoldDB" id="A0AAW1PWH4"/>
<evidence type="ECO:0000313" key="3">
    <source>
        <dbReference type="Proteomes" id="UP001465755"/>
    </source>
</evidence>
<dbReference type="Proteomes" id="UP001465755">
    <property type="component" value="Unassembled WGS sequence"/>
</dbReference>
<proteinExistence type="predicted"/>
<dbReference type="EMBL" id="JALJOQ010000003">
    <property type="protein sequence ID" value="KAK9813786.1"/>
    <property type="molecule type" value="Genomic_DNA"/>
</dbReference>
<keyword evidence="3" id="KW-1185">Reference proteome</keyword>
<accession>A0AAW1PWH4</accession>
<evidence type="ECO:0000313" key="2">
    <source>
        <dbReference type="EMBL" id="KAK9813786.1"/>
    </source>
</evidence>
<feature type="region of interest" description="Disordered" evidence="1">
    <location>
        <begin position="64"/>
        <end position="129"/>
    </location>
</feature>
<gene>
    <name evidence="2" type="ORF">WJX73_009875</name>
</gene>